<dbReference type="Proteomes" id="UP001266305">
    <property type="component" value="Unassembled WGS sequence"/>
</dbReference>
<evidence type="ECO:0000256" key="1">
    <source>
        <dbReference type="SAM" id="MobiDB-lite"/>
    </source>
</evidence>
<feature type="region of interest" description="Disordered" evidence="1">
    <location>
        <begin position="1"/>
        <end position="44"/>
    </location>
</feature>
<protein>
    <submittedName>
        <fullName evidence="2">Uncharacterized protein</fullName>
    </submittedName>
</protein>
<name>A0ABQ9VQV7_SAGOE</name>
<proteinExistence type="predicted"/>
<gene>
    <name evidence="2" type="ORF">P7K49_011277</name>
</gene>
<evidence type="ECO:0000313" key="3">
    <source>
        <dbReference type="Proteomes" id="UP001266305"/>
    </source>
</evidence>
<accession>A0ABQ9VQV7</accession>
<feature type="region of interest" description="Disordered" evidence="1">
    <location>
        <begin position="106"/>
        <end position="154"/>
    </location>
</feature>
<organism evidence="2 3">
    <name type="scientific">Saguinus oedipus</name>
    <name type="common">Cotton-top tamarin</name>
    <name type="synonym">Oedipomidas oedipus</name>
    <dbReference type="NCBI Taxonomy" id="9490"/>
    <lineage>
        <taxon>Eukaryota</taxon>
        <taxon>Metazoa</taxon>
        <taxon>Chordata</taxon>
        <taxon>Craniata</taxon>
        <taxon>Vertebrata</taxon>
        <taxon>Euteleostomi</taxon>
        <taxon>Mammalia</taxon>
        <taxon>Eutheria</taxon>
        <taxon>Euarchontoglires</taxon>
        <taxon>Primates</taxon>
        <taxon>Haplorrhini</taxon>
        <taxon>Platyrrhini</taxon>
        <taxon>Cebidae</taxon>
        <taxon>Callitrichinae</taxon>
        <taxon>Saguinus</taxon>
    </lineage>
</organism>
<comment type="caution">
    <text evidence="2">The sequence shown here is derived from an EMBL/GenBank/DDBJ whole genome shotgun (WGS) entry which is preliminary data.</text>
</comment>
<keyword evidence="3" id="KW-1185">Reference proteome</keyword>
<reference evidence="2 3" key="1">
    <citation type="submission" date="2023-05" db="EMBL/GenBank/DDBJ databases">
        <title>B98-5 Cell Line De Novo Hybrid Assembly: An Optical Mapping Approach.</title>
        <authorList>
            <person name="Kananen K."/>
            <person name="Auerbach J.A."/>
            <person name="Kautto E."/>
            <person name="Blachly J.S."/>
        </authorList>
    </citation>
    <scope>NUCLEOTIDE SEQUENCE [LARGE SCALE GENOMIC DNA]</scope>
    <source>
        <strain evidence="2">B95-8</strain>
        <tissue evidence="2">Cell line</tissue>
    </source>
</reference>
<sequence>MSRDGGASGKLAPLAAPDPPCPSLAPRAFPVSPGTTGQACIRPGRRAPMHLALRGKSADSEGKGPTRALTSLARPRRPVALATAAPVPPALGLGLRGAARLTRLQGYASPGRRRGDKCACAPGTERHHPCPMKASPAPSADRSRDSGSYWVPLP</sequence>
<dbReference type="EMBL" id="JASSZA010000005">
    <property type="protein sequence ID" value="KAK2111531.1"/>
    <property type="molecule type" value="Genomic_DNA"/>
</dbReference>
<evidence type="ECO:0000313" key="2">
    <source>
        <dbReference type="EMBL" id="KAK2111531.1"/>
    </source>
</evidence>